<reference evidence="1 2" key="1">
    <citation type="submission" date="2020-08" db="EMBL/GenBank/DDBJ databases">
        <title>A Genomic Blueprint of the Chicken Gut Microbiome.</title>
        <authorList>
            <person name="Gilroy R."/>
            <person name="Ravi A."/>
            <person name="Getino M."/>
            <person name="Pursley I."/>
            <person name="Horton D.L."/>
            <person name="Alikhan N.-F."/>
            <person name="Baker D."/>
            <person name="Gharbi K."/>
            <person name="Hall N."/>
            <person name="Watson M."/>
            <person name="Adriaenssens E.M."/>
            <person name="Foster-Nyarko E."/>
            <person name="Jarju S."/>
            <person name="Secka A."/>
            <person name="Antonio M."/>
            <person name="Oren A."/>
            <person name="Chaudhuri R."/>
            <person name="La Ragione R.M."/>
            <person name="Hildebrand F."/>
            <person name="Pallen M.J."/>
        </authorList>
    </citation>
    <scope>NUCLEOTIDE SEQUENCE [LARGE SCALE GENOMIC DNA]</scope>
    <source>
        <strain evidence="1 2">Sa1YVA5</strain>
    </source>
</reference>
<protein>
    <submittedName>
        <fullName evidence="1">Uncharacterized protein</fullName>
    </submittedName>
</protein>
<dbReference type="RefSeq" id="WP_191733033.1">
    <property type="nucleotide sequence ID" value="NZ_JACSPR010000003.1"/>
</dbReference>
<name>A0A8I0HQK5_9CORY</name>
<gene>
    <name evidence="1" type="ORF">H9627_05610</name>
</gene>
<dbReference type="EMBL" id="JACSPR010000003">
    <property type="protein sequence ID" value="MBD8029805.1"/>
    <property type="molecule type" value="Genomic_DNA"/>
</dbReference>
<comment type="caution">
    <text evidence="1">The sequence shown here is derived from an EMBL/GenBank/DDBJ whole genome shotgun (WGS) entry which is preliminary data.</text>
</comment>
<proteinExistence type="predicted"/>
<dbReference type="Proteomes" id="UP000650224">
    <property type="component" value="Unassembled WGS sequence"/>
</dbReference>
<accession>A0A8I0HQK5</accession>
<keyword evidence="2" id="KW-1185">Reference proteome</keyword>
<sequence>MNTISLNDNDTRSIPTGGYLRIDAHSVGNRAEKIKIAVNGVNLKVNEAGPSSAFLMACPQNATIVVSPLEATEFGPDQSVRVVISRGGSSDGRDYRIEFPIVRVDGVSEKIVGEIRNTGTTFDITAYGSNVSTDLGHEAMVILSSLRTRLTGPTGITSLVVHNDASATSARVSDARVLQGLGNLIIGVGTALGLDQVRCGDSAVPFDRITDHLHKGIEDAATRVGNAGVPTVGDNTLLVHLTPAPGAAMVSETHPSLVVIYGPAAAAEQELFSLNTTGTGKTGSIVVDDHFLTSLETGNVSGVAPHTAVISQILLPEDSQIGVTP</sequence>
<dbReference type="AlphaFoldDB" id="A0A8I0HQK5"/>
<evidence type="ECO:0000313" key="2">
    <source>
        <dbReference type="Proteomes" id="UP000650224"/>
    </source>
</evidence>
<evidence type="ECO:0000313" key="1">
    <source>
        <dbReference type="EMBL" id="MBD8029805.1"/>
    </source>
</evidence>
<organism evidence="1 2">
    <name type="scientific">Corynebacterium gallinarum</name>
    <dbReference type="NCBI Taxonomy" id="2762214"/>
    <lineage>
        <taxon>Bacteria</taxon>
        <taxon>Bacillati</taxon>
        <taxon>Actinomycetota</taxon>
        <taxon>Actinomycetes</taxon>
        <taxon>Mycobacteriales</taxon>
        <taxon>Corynebacteriaceae</taxon>
        <taxon>Corynebacterium</taxon>
    </lineage>
</organism>